<evidence type="ECO:0000256" key="10">
    <source>
        <dbReference type="SAM" id="Phobius"/>
    </source>
</evidence>
<dbReference type="PANTHER" id="PTHR32089:SF112">
    <property type="entry name" value="LYSOZYME-LIKE PROTEIN-RELATED"/>
    <property type="match status" value="1"/>
</dbReference>
<keyword evidence="2" id="KW-1003">Cell membrane</keyword>
<dbReference type="Proteomes" id="UP000009080">
    <property type="component" value="Chromosome"/>
</dbReference>
<comment type="subcellular location">
    <subcellularLocation>
        <location evidence="1">Cell membrane</location>
        <topology evidence="1">Multi-pass membrane protein</topology>
    </subcellularLocation>
</comment>
<dbReference type="STRING" id="377629.TERTU_3859"/>
<dbReference type="InterPro" id="IPR033479">
    <property type="entry name" value="dCache_1"/>
</dbReference>
<dbReference type="CDD" id="cd11386">
    <property type="entry name" value="MCP_signal"/>
    <property type="match status" value="1"/>
</dbReference>
<dbReference type="Gene3D" id="1.10.287.950">
    <property type="entry name" value="Methyl-accepting chemotaxis protein"/>
    <property type="match status" value="1"/>
</dbReference>
<evidence type="ECO:0000256" key="3">
    <source>
        <dbReference type="ARBA" id="ARBA00022500"/>
    </source>
</evidence>
<dbReference type="OrthoDB" id="9806704at2"/>
<evidence type="ECO:0000256" key="9">
    <source>
        <dbReference type="PROSITE-ProRule" id="PRU00284"/>
    </source>
</evidence>
<evidence type="ECO:0000256" key="1">
    <source>
        <dbReference type="ARBA" id="ARBA00004651"/>
    </source>
</evidence>
<keyword evidence="3" id="KW-0145">Chemotaxis</keyword>
<dbReference type="SUPFAM" id="SSF58104">
    <property type="entry name" value="Methyl-accepting chemotaxis protein (MCP) signaling domain"/>
    <property type="match status" value="1"/>
</dbReference>
<evidence type="ECO:0000313" key="12">
    <source>
        <dbReference type="EMBL" id="ACR10900.1"/>
    </source>
</evidence>
<keyword evidence="5 10" id="KW-1133">Transmembrane helix</keyword>
<name>C5BT08_TERTT</name>
<gene>
    <name evidence="12" type="ordered locus">TERTU_3859</name>
</gene>
<dbReference type="Gene3D" id="3.30.450.20">
    <property type="entry name" value="PAS domain"/>
    <property type="match status" value="1"/>
</dbReference>
<evidence type="ECO:0000256" key="6">
    <source>
        <dbReference type="ARBA" id="ARBA00023136"/>
    </source>
</evidence>
<keyword evidence="7 9" id="KW-0807">Transducer</keyword>
<dbReference type="PROSITE" id="PS50111">
    <property type="entry name" value="CHEMOTAXIS_TRANSDUC_2"/>
    <property type="match status" value="1"/>
</dbReference>
<dbReference type="SMART" id="SM00283">
    <property type="entry name" value="MA"/>
    <property type="match status" value="1"/>
</dbReference>
<reference evidence="12 13" key="1">
    <citation type="journal article" date="2009" name="PLoS ONE">
        <title>The complete genome of Teredinibacter turnerae T7901: an intracellular endosymbiont of marine wood-boring bivalves (shipworms).</title>
        <authorList>
            <person name="Yang J.C."/>
            <person name="Madupu R."/>
            <person name="Durkin A.S."/>
            <person name="Ekborg N.A."/>
            <person name="Pedamallu C.S."/>
            <person name="Hostetler J.B."/>
            <person name="Radune D."/>
            <person name="Toms B.S."/>
            <person name="Henrissat B."/>
            <person name="Coutinho P.M."/>
            <person name="Schwarz S."/>
            <person name="Field L."/>
            <person name="Trindade-Silva A.E."/>
            <person name="Soares C.A.G."/>
            <person name="Elshahawi S."/>
            <person name="Hanora A."/>
            <person name="Schmidt E.W."/>
            <person name="Haygood M.G."/>
            <person name="Posfai J."/>
            <person name="Benner J."/>
            <person name="Madinger C."/>
            <person name="Nove J."/>
            <person name="Anton B."/>
            <person name="Chaudhary K."/>
            <person name="Foster J."/>
            <person name="Holman A."/>
            <person name="Kumar S."/>
            <person name="Lessard P.A."/>
            <person name="Luyten Y.A."/>
            <person name="Slatko B."/>
            <person name="Wood N."/>
            <person name="Wu B."/>
            <person name="Teplitski M."/>
            <person name="Mougous J.D."/>
            <person name="Ward N."/>
            <person name="Eisen J.A."/>
            <person name="Badger J.H."/>
            <person name="Distel D.L."/>
        </authorList>
    </citation>
    <scope>NUCLEOTIDE SEQUENCE [LARGE SCALE GENOMIC DNA]</scope>
    <source>
        <strain evidence="13">ATCC 39867 / T7901</strain>
    </source>
</reference>
<proteinExistence type="inferred from homology"/>
<dbReference type="Pfam" id="PF00015">
    <property type="entry name" value="MCPsignal"/>
    <property type="match status" value="1"/>
</dbReference>
<dbReference type="FunFam" id="1.10.287.950:FF:000001">
    <property type="entry name" value="Methyl-accepting chemotaxis sensory transducer"/>
    <property type="match status" value="1"/>
</dbReference>
<comment type="similarity">
    <text evidence="8">Belongs to the methyl-accepting chemotaxis (MCP) protein family.</text>
</comment>
<dbReference type="GO" id="GO:0005886">
    <property type="term" value="C:plasma membrane"/>
    <property type="evidence" value="ECO:0007669"/>
    <property type="project" value="UniProtKB-SubCell"/>
</dbReference>
<evidence type="ECO:0000313" key="13">
    <source>
        <dbReference type="Proteomes" id="UP000009080"/>
    </source>
</evidence>
<keyword evidence="13" id="KW-1185">Reference proteome</keyword>
<dbReference type="AlphaFoldDB" id="C5BT08"/>
<dbReference type="eggNOG" id="COG0840">
    <property type="taxonomic scope" value="Bacteria"/>
</dbReference>
<keyword evidence="6 10" id="KW-0472">Membrane</keyword>
<dbReference type="RefSeq" id="WP_015817012.1">
    <property type="nucleotide sequence ID" value="NC_012997.1"/>
</dbReference>
<dbReference type="PANTHER" id="PTHR32089">
    <property type="entry name" value="METHYL-ACCEPTING CHEMOTAXIS PROTEIN MCPB"/>
    <property type="match status" value="1"/>
</dbReference>
<protein>
    <submittedName>
        <fullName evidence="12">Methyl-accepting chemotaxis protein</fullName>
    </submittedName>
</protein>
<dbReference type="InterPro" id="IPR004089">
    <property type="entry name" value="MCPsignal_dom"/>
</dbReference>
<feature type="transmembrane region" description="Helical" evidence="10">
    <location>
        <begin position="391"/>
        <end position="412"/>
    </location>
</feature>
<feature type="transmembrane region" description="Helical" evidence="10">
    <location>
        <begin position="7"/>
        <end position="34"/>
    </location>
</feature>
<keyword evidence="4 10" id="KW-0812">Transmembrane</keyword>
<organism evidence="12 13">
    <name type="scientific">Teredinibacter turnerae (strain ATCC 39867 / T7901)</name>
    <dbReference type="NCBI Taxonomy" id="377629"/>
    <lineage>
        <taxon>Bacteria</taxon>
        <taxon>Pseudomonadati</taxon>
        <taxon>Pseudomonadota</taxon>
        <taxon>Gammaproteobacteria</taxon>
        <taxon>Cellvibrionales</taxon>
        <taxon>Cellvibrionaceae</taxon>
        <taxon>Teredinibacter</taxon>
    </lineage>
</organism>
<dbReference type="GO" id="GO:0007165">
    <property type="term" value="P:signal transduction"/>
    <property type="evidence" value="ECO:0007669"/>
    <property type="project" value="UniProtKB-KW"/>
</dbReference>
<dbReference type="KEGG" id="ttu:TERTU_3859"/>
<dbReference type="HOGENOM" id="CLU_000445_107_19_6"/>
<evidence type="ECO:0000256" key="8">
    <source>
        <dbReference type="ARBA" id="ARBA00029447"/>
    </source>
</evidence>
<dbReference type="Pfam" id="PF02743">
    <property type="entry name" value="dCache_1"/>
    <property type="match status" value="1"/>
</dbReference>
<feature type="domain" description="Methyl-accepting transducer" evidence="11">
    <location>
        <begin position="471"/>
        <end position="707"/>
    </location>
</feature>
<evidence type="ECO:0000256" key="2">
    <source>
        <dbReference type="ARBA" id="ARBA00022475"/>
    </source>
</evidence>
<evidence type="ECO:0000256" key="4">
    <source>
        <dbReference type="ARBA" id="ARBA00022692"/>
    </source>
</evidence>
<evidence type="ECO:0000259" key="11">
    <source>
        <dbReference type="PROSITE" id="PS50111"/>
    </source>
</evidence>
<dbReference type="GO" id="GO:0006935">
    <property type="term" value="P:chemotaxis"/>
    <property type="evidence" value="ECO:0007669"/>
    <property type="project" value="UniProtKB-KW"/>
</dbReference>
<dbReference type="EMBL" id="CP001614">
    <property type="protein sequence ID" value="ACR10900.1"/>
    <property type="molecule type" value="Genomic_DNA"/>
</dbReference>
<sequence>MKLHHKIPLFVGIIGLVPAITISLIALTVATGIIKQNKFDQLISLREVKRFAVNHYLQQVQDETLSLARNPEVARAVEELAAAYKSYGQQTENPATTKSSSSLVNFYRTEFLPALNAQDPIVLYEAESLIDRMSGTARALQTAYIARNPHPTGEKDRLAQAPDGTRYDEAHALYHPYFSEFRQRFGFYDLFLINPQGDVIYTVFKEVDYATSLLDGPFDSSGLAEAFKRAAKLTTTGQAVLVDFQPYQPSYNAPAGFVAAPILDKGRLVGVAALQFPIDSLNEIMAERQGLGESGETYLVGKDKLMRSDSYLDPDNHSVEASFRNPQVGRVDTEAVTAAARGESGVKVIIDYNNNPVLSAYAPLSFAGLDWSILAEIDEAEIMADIERLRLVIAIVLALAMVPITVIAWLMARSVIRPLGAEPEQMASITSQIAEGDLTMDLAVDHQSGAFRSIAVMATRLKQIVNSIASAAHQQASAAEELSLITTQSGEKLNVQQKHVEQAAAAINEMSASVADVARTTASAANASNEASVKLKDGSERVVDVAGEVQQVSSILAQAWQKVEELKAQSDNIASILESIRGIADQTNLLALNAAIEAARAGEQGRGFAVVADEVRSLAQNTQKSTGDISQMIHALQQGTSDACDVMRSSVDRMETVAERALATSSNLDEAVSSVGRIDDMMARIASAAEQQSRVVEDINVQITGINSMSSDSSEAAFQITAASEELAKLATNLQSLVGHFKTSR</sequence>
<evidence type="ECO:0000256" key="7">
    <source>
        <dbReference type="ARBA" id="ARBA00023224"/>
    </source>
</evidence>
<evidence type="ECO:0000256" key="5">
    <source>
        <dbReference type="ARBA" id="ARBA00022989"/>
    </source>
</evidence>
<accession>C5BT08</accession>